<feature type="domain" description="Cadherin" evidence="13">
    <location>
        <begin position="183"/>
        <end position="311"/>
    </location>
</feature>
<dbReference type="InterPro" id="IPR002126">
    <property type="entry name" value="Cadherin-like_dom"/>
</dbReference>
<dbReference type="CDD" id="cd11304">
    <property type="entry name" value="Cadherin_repeat"/>
    <property type="match status" value="5"/>
</dbReference>
<evidence type="ECO:0000256" key="4">
    <source>
        <dbReference type="ARBA" id="ARBA00022723"/>
    </source>
</evidence>
<evidence type="ECO:0000256" key="11">
    <source>
        <dbReference type="ARBA" id="ARBA00023180"/>
    </source>
</evidence>
<proteinExistence type="predicted"/>
<accession>A0AA85INC9</accession>
<evidence type="ECO:0000256" key="5">
    <source>
        <dbReference type="ARBA" id="ARBA00022729"/>
    </source>
</evidence>
<dbReference type="SMART" id="SM00112">
    <property type="entry name" value="CA"/>
    <property type="match status" value="4"/>
</dbReference>
<evidence type="ECO:0000256" key="6">
    <source>
        <dbReference type="ARBA" id="ARBA00022737"/>
    </source>
</evidence>
<dbReference type="GO" id="GO:0007156">
    <property type="term" value="P:homophilic cell adhesion via plasma membrane adhesion molecules"/>
    <property type="evidence" value="ECO:0007669"/>
    <property type="project" value="InterPro"/>
</dbReference>
<keyword evidence="7 12" id="KW-0106">Calcium</keyword>
<dbReference type="Gene3D" id="2.60.40.60">
    <property type="entry name" value="Cadherins"/>
    <property type="match status" value="6"/>
</dbReference>
<dbReference type="Proteomes" id="UP000050795">
    <property type="component" value="Unassembled WGS sequence"/>
</dbReference>
<keyword evidence="10" id="KW-0472">Membrane</keyword>
<feature type="domain" description="Cadherin" evidence="13">
    <location>
        <begin position="555"/>
        <end position="668"/>
    </location>
</feature>
<dbReference type="SUPFAM" id="SSF49313">
    <property type="entry name" value="Cadherin-like"/>
    <property type="match status" value="6"/>
</dbReference>
<comment type="subcellular location">
    <subcellularLocation>
        <location evidence="1">Cell membrane</location>
        <topology evidence="1">Single-pass type I membrane protein</topology>
    </subcellularLocation>
</comment>
<dbReference type="GO" id="GO:0016477">
    <property type="term" value="P:cell migration"/>
    <property type="evidence" value="ECO:0007669"/>
    <property type="project" value="TreeGrafter"/>
</dbReference>
<evidence type="ECO:0000256" key="7">
    <source>
        <dbReference type="ARBA" id="ARBA00022837"/>
    </source>
</evidence>
<dbReference type="PRINTS" id="PR00205">
    <property type="entry name" value="CADHERIN"/>
</dbReference>
<evidence type="ECO:0000256" key="3">
    <source>
        <dbReference type="ARBA" id="ARBA00022692"/>
    </source>
</evidence>
<keyword evidence="4" id="KW-0479">Metal-binding</keyword>
<dbReference type="GO" id="GO:0016342">
    <property type="term" value="C:catenin complex"/>
    <property type="evidence" value="ECO:0007669"/>
    <property type="project" value="TreeGrafter"/>
</dbReference>
<evidence type="ECO:0000259" key="13">
    <source>
        <dbReference type="PROSITE" id="PS50268"/>
    </source>
</evidence>
<feature type="domain" description="Cadherin" evidence="13">
    <location>
        <begin position="436"/>
        <end position="554"/>
    </location>
</feature>
<keyword evidence="9" id="KW-1133">Transmembrane helix</keyword>
<feature type="domain" description="Cadherin" evidence="13">
    <location>
        <begin position="33"/>
        <end position="185"/>
    </location>
</feature>
<dbReference type="Pfam" id="PF00028">
    <property type="entry name" value="Cadherin"/>
    <property type="match status" value="3"/>
</dbReference>
<dbReference type="PROSITE" id="PS50268">
    <property type="entry name" value="CADHERIN_2"/>
    <property type="match status" value="5"/>
</dbReference>
<keyword evidence="6" id="KW-0677">Repeat</keyword>
<evidence type="ECO:0000256" key="8">
    <source>
        <dbReference type="ARBA" id="ARBA00022889"/>
    </source>
</evidence>
<dbReference type="WBParaSite" id="TREG1_108240.1">
    <property type="protein sequence ID" value="TREG1_108240.1"/>
    <property type="gene ID" value="TREG1_108240"/>
</dbReference>
<keyword evidence="3" id="KW-0812">Transmembrane</keyword>
<feature type="domain" description="Cadherin" evidence="13">
    <location>
        <begin position="312"/>
        <end position="431"/>
    </location>
</feature>
<sequence>MLNIGLIETPCYFVYNQQFSITIIMALWIHFSQSRTVQFNIDEEIPTGTKIGSLLKHVHGEFKSLNFFKISSLDDFSELFSVDQINGDILVAKQLDRETLCHPDVLNSQKTVSKHQKEGWNSRVNQYTTCELYFSVNCLNVTPIKNLGNQNESKTPVSNKLVAIFDVIVQLRDINDNGCKFMPSSEQIIRIREDSTIRETRLPLNTPYDPDDAILGNTVKSDLVWIHDRSNKLSPFDNRNINTTFKLHSLSSSNYANIKLELELINELDYESRRNYTFEIVADDGFPSGGHQCHLNVTVLVEDCNDHTPVFDQSTYVANISEDTIMGQTIVKVTANDADDGENGKVLYSLDSYTDTTDDSNLFYIHEDTGEISLRRRLNHRLKPQHVLKVFAKNPDHTISRNAKSLQTLSKSSTAQVIVNVVDTNDHHPRIRILSPTGSKSLEIIEESPPGQDIGILDVSDGDTGENAEVNCKLTNQTLSDALILTSMSAELVSNDLTKSHKKYKLSLLKSIDREENPAIEFTVYCWDNGNPPLSSNIKQSIKVIDINDNDPVFNQSVYTVKILEDTSPERGRENFEIISLIATDKDEGRNAKLHYSIVQTSPISQVDLVTINSQTGRIHSLGNLDRELSDRFSILVLCSDDGEQNKRSTSALVDVVILDFNDNSPVFSKLSYDFYLSENNLSGELIGSFYVTDNDMGKIQN</sequence>
<keyword evidence="14" id="KW-1185">Reference proteome</keyword>
<reference evidence="15" key="2">
    <citation type="submission" date="2023-11" db="UniProtKB">
        <authorList>
            <consortium name="WormBaseParasite"/>
        </authorList>
    </citation>
    <scope>IDENTIFICATION</scope>
</reference>
<dbReference type="InterPro" id="IPR013164">
    <property type="entry name" value="Cadherin_N"/>
</dbReference>
<evidence type="ECO:0000256" key="12">
    <source>
        <dbReference type="PROSITE-ProRule" id="PRU00043"/>
    </source>
</evidence>
<dbReference type="PANTHER" id="PTHR24027:SF423">
    <property type="entry name" value="PROTOCADHERIN-16"/>
    <property type="match status" value="1"/>
</dbReference>
<evidence type="ECO:0000256" key="1">
    <source>
        <dbReference type="ARBA" id="ARBA00004251"/>
    </source>
</evidence>
<dbReference type="GO" id="GO:0005509">
    <property type="term" value="F:calcium ion binding"/>
    <property type="evidence" value="ECO:0007669"/>
    <property type="project" value="UniProtKB-UniRule"/>
</dbReference>
<dbReference type="AlphaFoldDB" id="A0AA85INC9"/>
<dbReference type="Pfam" id="PF08266">
    <property type="entry name" value="Cadherin_2"/>
    <property type="match status" value="1"/>
</dbReference>
<dbReference type="FunFam" id="2.60.40.60:FF:000123">
    <property type="entry name" value="Protocadherin beta 4"/>
    <property type="match status" value="1"/>
</dbReference>
<dbReference type="GO" id="GO:0008013">
    <property type="term" value="F:beta-catenin binding"/>
    <property type="evidence" value="ECO:0007669"/>
    <property type="project" value="TreeGrafter"/>
</dbReference>
<evidence type="ECO:0000256" key="10">
    <source>
        <dbReference type="ARBA" id="ARBA00023136"/>
    </source>
</evidence>
<dbReference type="FunFam" id="2.60.40.60:FF:000033">
    <property type="entry name" value="FAT atypical cadherin 1"/>
    <property type="match status" value="1"/>
</dbReference>
<dbReference type="InterPro" id="IPR039808">
    <property type="entry name" value="Cadherin"/>
</dbReference>
<evidence type="ECO:0000313" key="15">
    <source>
        <dbReference type="WBParaSite" id="TREG1_108240.1"/>
    </source>
</evidence>
<organism evidence="14 15">
    <name type="scientific">Trichobilharzia regenti</name>
    <name type="common">Nasal bird schistosome</name>
    <dbReference type="NCBI Taxonomy" id="157069"/>
    <lineage>
        <taxon>Eukaryota</taxon>
        <taxon>Metazoa</taxon>
        <taxon>Spiralia</taxon>
        <taxon>Lophotrochozoa</taxon>
        <taxon>Platyhelminthes</taxon>
        <taxon>Trematoda</taxon>
        <taxon>Digenea</taxon>
        <taxon>Strigeidida</taxon>
        <taxon>Schistosomatoidea</taxon>
        <taxon>Schistosomatidae</taxon>
        <taxon>Trichobilharzia</taxon>
    </lineage>
</organism>
<dbReference type="PROSITE" id="PS00232">
    <property type="entry name" value="CADHERIN_1"/>
    <property type="match status" value="3"/>
</dbReference>
<keyword evidence="11" id="KW-0325">Glycoprotein</keyword>
<evidence type="ECO:0000313" key="14">
    <source>
        <dbReference type="Proteomes" id="UP000050795"/>
    </source>
</evidence>
<keyword evidence="2" id="KW-1003">Cell membrane</keyword>
<name>A0AA85INC9_TRIRE</name>
<dbReference type="PANTHER" id="PTHR24027">
    <property type="entry name" value="CADHERIN-23"/>
    <property type="match status" value="1"/>
</dbReference>
<evidence type="ECO:0000256" key="9">
    <source>
        <dbReference type="ARBA" id="ARBA00022989"/>
    </source>
</evidence>
<dbReference type="GO" id="GO:0045296">
    <property type="term" value="F:cadherin binding"/>
    <property type="evidence" value="ECO:0007669"/>
    <property type="project" value="TreeGrafter"/>
</dbReference>
<reference evidence="14" key="1">
    <citation type="submission" date="2022-06" db="EMBL/GenBank/DDBJ databases">
        <authorList>
            <person name="Berger JAMES D."/>
            <person name="Berger JAMES D."/>
        </authorList>
    </citation>
    <scope>NUCLEOTIDE SEQUENCE [LARGE SCALE GENOMIC DNA]</scope>
</reference>
<keyword evidence="5" id="KW-0732">Signal</keyword>
<dbReference type="InterPro" id="IPR015919">
    <property type="entry name" value="Cadherin-like_sf"/>
</dbReference>
<dbReference type="InterPro" id="IPR020894">
    <property type="entry name" value="Cadherin_CS"/>
</dbReference>
<keyword evidence="8" id="KW-0130">Cell adhesion</keyword>
<evidence type="ECO:0000256" key="2">
    <source>
        <dbReference type="ARBA" id="ARBA00022475"/>
    </source>
</evidence>
<protein>
    <recommendedName>
        <fullName evidence="13">Cadherin domain-containing protein</fullName>
    </recommendedName>
</protein>